<keyword evidence="1" id="KW-0472">Membrane</keyword>
<keyword evidence="3" id="KW-1185">Reference proteome</keyword>
<feature type="transmembrane region" description="Helical" evidence="1">
    <location>
        <begin position="12"/>
        <end position="35"/>
    </location>
</feature>
<keyword evidence="1" id="KW-0812">Transmembrane</keyword>
<name>A0ABZ2Y828_9FIRM</name>
<gene>
    <name evidence="2" type="ORF">QBE51_05990</name>
</gene>
<dbReference type="RefSeq" id="WP_341878035.1">
    <property type="nucleotide sequence ID" value="NZ_CP121687.1"/>
</dbReference>
<evidence type="ECO:0000313" key="2">
    <source>
        <dbReference type="EMBL" id="WZL71070.1"/>
    </source>
</evidence>
<feature type="transmembrane region" description="Helical" evidence="1">
    <location>
        <begin position="50"/>
        <end position="75"/>
    </location>
</feature>
<protein>
    <recommendedName>
        <fullName evidence="4">Cardiolipin synthase N-terminal domain-containing protein</fullName>
    </recommendedName>
</protein>
<dbReference type="Proteomes" id="UP001486565">
    <property type="component" value="Chromosome"/>
</dbReference>
<proteinExistence type="predicted"/>
<sequence>MDQELSGGLKALLIIGTIIFPGPLLGIILGIIWMSDNNASLEKRKFGKTLLFIGIAVPIIGCLCYFLFIVGLAGLSAMY</sequence>
<accession>A0ABZ2Y828</accession>
<dbReference type="EMBL" id="CP121687">
    <property type="protein sequence ID" value="WZL71070.1"/>
    <property type="molecule type" value="Genomic_DNA"/>
</dbReference>
<organism evidence="2 3">
    <name type="scientific">Defluviitalea saccharophila</name>
    <dbReference type="NCBI Taxonomy" id="879970"/>
    <lineage>
        <taxon>Bacteria</taxon>
        <taxon>Bacillati</taxon>
        <taxon>Bacillota</taxon>
        <taxon>Clostridia</taxon>
        <taxon>Lachnospirales</taxon>
        <taxon>Defluviitaleaceae</taxon>
        <taxon>Defluviitalea</taxon>
    </lineage>
</organism>
<keyword evidence="1" id="KW-1133">Transmembrane helix</keyword>
<reference evidence="2 3" key="1">
    <citation type="submission" date="2023-03" db="EMBL/GenBank/DDBJ databases">
        <title>Novel Species.</title>
        <authorList>
            <person name="Ma S."/>
        </authorList>
    </citation>
    <scope>NUCLEOTIDE SEQUENCE [LARGE SCALE GENOMIC DNA]</scope>
    <source>
        <strain evidence="2 3">LIND6LT2</strain>
    </source>
</reference>
<evidence type="ECO:0008006" key="4">
    <source>
        <dbReference type="Google" id="ProtNLM"/>
    </source>
</evidence>
<evidence type="ECO:0000256" key="1">
    <source>
        <dbReference type="SAM" id="Phobius"/>
    </source>
</evidence>
<evidence type="ECO:0000313" key="3">
    <source>
        <dbReference type="Proteomes" id="UP001486565"/>
    </source>
</evidence>